<comment type="caution">
    <text evidence="1">The sequence shown here is derived from an EMBL/GenBank/DDBJ whole genome shotgun (WGS) entry which is preliminary data.</text>
</comment>
<reference evidence="1 2" key="1">
    <citation type="submission" date="2021-11" db="EMBL/GenBank/DDBJ databases">
        <title>Seasonal and diel survey of microbial diversity of the Tyrrhenian coast.</title>
        <authorList>
            <person name="Gattoni G."/>
            <person name="Corral P."/>
        </authorList>
    </citation>
    <scope>NUCLEOTIDE SEQUENCE [LARGE SCALE GENOMIC DNA]</scope>
    <source>
        <strain evidence="1 2">Mr9</strain>
    </source>
</reference>
<evidence type="ECO:0000313" key="2">
    <source>
        <dbReference type="Proteomes" id="UP001197770"/>
    </source>
</evidence>
<dbReference type="RefSeq" id="WP_228231640.1">
    <property type="nucleotide sequence ID" value="NZ_JAJGMW010000033.1"/>
</dbReference>
<gene>
    <name evidence="1" type="ORF">LLW17_17800</name>
</gene>
<accession>A0ABS8GZF0</accession>
<sequence>MKINLPNPLFLEYFGPYTSVNEISPFLEGTDIYTLSASKNNLDRIEKSKLPTSSYLDNESRKEITFSLENNLSEATVNIKSRHKGHQKNDQFYGKLIYTDYVYEDYEKYQTESFIELLSKKTRAEYEPKIEALKTQLEEKRLEGLQKLTESEFGIDKIEDYVFEIQETGRYGFDSYFSYEESFKVKDAFVKKAGPNHIVELGKLITDQIDLTEKDRERTENIYMTYPRSYFYKITFKIPAGYEVAGLEKFNINVDNTTGTFVSEAVLKGDEIELSVNKNYKHNYEPNSNWPLMVEFLDAANQFTNEKMLLKKL</sequence>
<dbReference type="Proteomes" id="UP001197770">
    <property type="component" value="Unassembled WGS sequence"/>
</dbReference>
<keyword evidence="2" id="KW-1185">Reference proteome</keyword>
<proteinExistence type="predicted"/>
<organism evidence="1 2">
    <name type="scientific">Leeuwenhoekiella parthenopeia</name>
    <dbReference type="NCBI Taxonomy" id="2890320"/>
    <lineage>
        <taxon>Bacteria</taxon>
        <taxon>Pseudomonadati</taxon>
        <taxon>Bacteroidota</taxon>
        <taxon>Flavobacteriia</taxon>
        <taxon>Flavobacteriales</taxon>
        <taxon>Flavobacteriaceae</taxon>
        <taxon>Leeuwenhoekiella</taxon>
    </lineage>
</organism>
<protein>
    <submittedName>
        <fullName evidence="1">Uncharacterized protein</fullName>
    </submittedName>
</protein>
<dbReference type="Gene3D" id="2.60.120.1130">
    <property type="match status" value="1"/>
</dbReference>
<name>A0ABS8GZF0_9FLAO</name>
<dbReference type="EMBL" id="JAJGMW010000033">
    <property type="protein sequence ID" value="MCC4214582.1"/>
    <property type="molecule type" value="Genomic_DNA"/>
</dbReference>
<evidence type="ECO:0000313" key="1">
    <source>
        <dbReference type="EMBL" id="MCC4214582.1"/>
    </source>
</evidence>